<feature type="transmembrane region" description="Helical" evidence="7">
    <location>
        <begin position="242"/>
        <end position="264"/>
    </location>
</feature>
<reference evidence="9" key="1">
    <citation type="submission" date="2021-04" db="EMBL/GenBank/DDBJ databases">
        <title>Biosynthetic gene clusters of Dactylosporangioum roseum.</title>
        <authorList>
            <person name="Hartkoorn R.C."/>
            <person name="Beaudoing E."/>
            <person name="Hot D."/>
            <person name="Moureu S."/>
        </authorList>
    </citation>
    <scope>NUCLEOTIDE SEQUENCE</scope>
    <source>
        <strain evidence="9">NRRL B-16295</strain>
    </source>
</reference>
<feature type="transmembrane region" description="Helical" evidence="7">
    <location>
        <begin position="17"/>
        <end position="37"/>
    </location>
</feature>
<dbReference type="Proteomes" id="UP001058271">
    <property type="component" value="Chromosome"/>
</dbReference>
<dbReference type="InterPro" id="IPR050366">
    <property type="entry name" value="BP-dependent_transpt_permease"/>
</dbReference>
<dbReference type="PANTHER" id="PTHR43386:SF1">
    <property type="entry name" value="D,D-DIPEPTIDE TRANSPORT SYSTEM PERMEASE PROTEIN DDPC-RELATED"/>
    <property type="match status" value="1"/>
</dbReference>
<dbReference type="SUPFAM" id="SSF161098">
    <property type="entry name" value="MetI-like"/>
    <property type="match status" value="1"/>
</dbReference>
<keyword evidence="4 7" id="KW-0812">Transmembrane</keyword>
<evidence type="ECO:0000256" key="4">
    <source>
        <dbReference type="ARBA" id="ARBA00022692"/>
    </source>
</evidence>
<evidence type="ECO:0000259" key="8">
    <source>
        <dbReference type="PROSITE" id="PS50928"/>
    </source>
</evidence>
<dbReference type="CDD" id="cd06261">
    <property type="entry name" value="TM_PBP2"/>
    <property type="match status" value="1"/>
</dbReference>
<dbReference type="Pfam" id="PF00528">
    <property type="entry name" value="BPD_transp_1"/>
    <property type="match status" value="1"/>
</dbReference>
<keyword evidence="3" id="KW-1003">Cell membrane</keyword>
<evidence type="ECO:0000313" key="10">
    <source>
        <dbReference type="Proteomes" id="UP001058271"/>
    </source>
</evidence>
<keyword evidence="10" id="KW-1185">Reference proteome</keyword>
<accession>A0ABY5ZEM4</accession>
<dbReference type="PANTHER" id="PTHR43386">
    <property type="entry name" value="OLIGOPEPTIDE TRANSPORT SYSTEM PERMEASE PROTEIN APPC"/>
    <property type="match status" value="1"/>
</dbReference>
<comment type="subcellular location">
    <subcellularLocation>
        <location evidence="1 7">Cell membrane</location>
        <topology evidence="1 7">Multi-pass membrane protein</topology>
    </subcellularLocation>
</comment>
<organism evidence="9 10">
    <name type="scientific">Dactylosporangium roseum</name>
    <dbReference type="NCBI Taxonomy" id="47989"/>
    <lineage>
        <taxon>Bacteria</taxon>
        <taxon>Bacillati</taxon>
        <taxon>Actinomycetota</taxon>
        <taxon>Actinomycetes</taxon>
        <taxon>Micromonosporales</taxon>
        <taxon>Micromonosporaceae</taxon>
        <taxon>Dactylosporangium</taxon>
    </lineage>
</organism>
<feature type="transmembrane region" description="Helical" evidence="7">
    <location>
        <begin position="120"/>
        <end position="149"/>
    </location>
</feature>
<protein>
    <submittedName>
        <fullName evidence="9">ABC transporter permease</fullName>
    </submittedName>
</protein>
<keyword evidence="6 7" id="KW-0472">Membrane</keyword>
<dbReference type="Gene3D" id="1.10.3720.10">
    <property type="entry name" value="MetI-like"/>
    <property type="match status" value="1"/>
</dbReference>
<evidence type="ECO:0000256" key="5">
    <source>
        <dbReference type="ARBA" id="ARBA00022989"/>
    </source>
</evidence>
<name>A0ABY5ZEM4_9ACTN</name>
<proteinExistence type="inferred from homology"/>
<dbReference type="EMBL" id="CP073721">
    <property type="protein sequence ID" value="UWZ39207.1"/>
    <property type="molecule type" value="Genomic_DNA"/>
</dbReference>
<evidence type="ECO:0000313" key="9">
    <source>
        <dbReference type="EMBL" id="UWZ39207.1"/>
    </source>
</evidence>
<evidence type="ECO:0000256" key="3">
    <source>
        <dbReference type="ARBA" id="ARBA00022475"/>
    </source>
</evidence>
<keyword evidence="2 7" id="KW-0813">Transport</keyword>
<feature type="transmembrane region" description="Helical" evidence="7">
    <location>
        <begin position="79"/>
        <end position="108"/>
    </location>
</feature>
<comment type="similarity">
    <text evidence="7">Belongs to the binding-protein-dependent transport system permease family.</text>
</comment>
<dbReference type="InterPro" id="IPR035906">
    <property type="entry name" value="MetI-like_sf"/>
</dbReference>
<evidence type="ECO:0000256" key="7">
    <source>
        <dbReference type="RuleBase" id="RU363032"/>
    </source>
</evidence>
<evidence type="ECO:0000256" key="2">
    <source>
        <dbReference type="ARBA" id="ARBA00022448"/>
    </source>
</evidence>
<dbReference type="RefSeq" id="WP_260728608.1">
    <property type="nucleotide sequence ID" value="NZ_BAAABS010000015.1"/>
</dbReference>
<gene>
    <name evidence="9" type="ORF">Drose_13810</name>
</gene>
<evidence type="ECO:0000256" key="6">
    <source>
        <dbReference type="ARBA" id="ARBA00023136"/>
    </source>
</evidence>
<feature type="domain" description="ABC transmembrane type-1" evidence="8">
    <location>
        <begin position="80"/>
        <end position="265"/>
    </location>
</feature>
<keyword evidence="5 7" id="KW-1133">Transmembrane helix</keyword>
<evidence type="ECO:0000256" key="1">
    <source>
        <dbReference type="ARBA" id="ARBA00004651"/>
    </source>
</evidence>
<sequence length="274" mass="28709">MTAEPVSRKRRAGWRAYARWSVLAAMALLAAFGGLLAPKDPNEQDLSNAFCSPSQACPLGTDQLGRDYLSRLLDGAHTTLGTCLLIMLIGVVVGGLLGFAAGFLGGWFDVLLMRCADMIMVFPGILLALIAVAIAGPGLKTAIIAVAISEVPPTARLARAAMLTCREQLYVDSARVAGARGGVLLVRHLVPNAIGPLLSQASLIAADAILIVAGLGYLGLGAQPPTAEWGAMLSDSQNYIDTAWYLMAAPALAILLAALMFNVIGERIRLRTAD</sequence>
<dbReference type="PROSITE" id="PS50928">
    <property type="entry name" value="ABC_TM1"/>
    <property type="match status" value="1"/>
</dbReference>
<dbReference type="InterPro" id="IPR000515">
    <property type="entry name" value="MetI-like"/>
</dbReference>